<dbReference type="OrthoDB" id="5296954at2"/>
<name>A0A378J129_9GAMM</name>
<dbReference type="InterPro" id="IPR024409">
    <property type="entry name" value="DUF3833"/>
</dbReference>
<evidence type="ECO:0000313" key="1">
    <source>
        <dbReference type="EMBL" id="STX41452.1"/>
    </source>
</evidence>
<dbReference type="AlphaFoldDB" id="A0A378J129"/>
<accession>A0A378J129</accession>
<evidence type="ECO:0000313" key="2">
    <source>
        <dbReference type="Proteomes" id="UP000254677"/>
    </source>
</evidence>
<reference evidence="1 2" key="1">
    <citation type="submission" date="2018-06" db="EMBL/GenBank/DDBJ databases">
        <authorList>
            <consortium name="Pathogen Informatics"/>
            <person name="Doyle S."/>
        </authorList>
    </citation>
    <scope>NUCLEOTIDE SEQUENCE [LARGE SCALE GENOMIC DNA]</scope>
    <source>
        <strain evidence="1 2">NCTC13292</strain>
    </source>
</reference>
<keyword evidence="2" id="KW-1185">Reference proteome</keyword>
<dbReference type="Proteomes" id="UP000254677">
    <property type="component" value="Unassembled WGS sequence"/>
</dbReference>
<protein>
    <submittedName>
        <fullName evidence="1">Protein of uncharacterized function (DUF3833)</fullName>
    </submittedName>
</protein>
<organism evidence="1 2">
    <name type="scientific">Legionella donaldsonii</name>
    <dbReference type="NCBI Taxonomy" id="45060"/>
    <lineage>
        <taxon>Bacteria</taxon>
        <taxon>Pseudomonadati</taxon>
        <taxon>Pseudomonadota</taxon>
        <taxon>Gammaproteobacteria</taxon>
        <taxon>Legionellales</taxon>
        <taxon>Legionellaceae</taxon>
        <taxon>Legionella</taxon>
    </lineage>
</organism>
<dbReference type="Pfam" id="PF12915">
    <property type="entry name" value="DUF3833"/>
    <property type="match status" value="1"/>
</dbReference>
<proteinExistence type="predicted"/>
<gene>
    <name evidence="1" type="ORF">NCTC13292_00971</name>
</gene>
<sequence>MLIINYKSIQKLCKTGNNGNQMNKWPLLLGFLIGLIVLLEQGCDMNDPAKYETNEPVLTIQEFFNGTVKGYGMIQKRSGEVRRRFVVTMEGKWTANEGTLDEYFVFDDGDKQYRQWKINLIDEHHFTATASDVKGVAMGEQYGNVIKMSYQLLIPYNSSTLALSMDDWLYRIDKHVVINRATMKKLGIRVGSITASFFKD</sequence>
<dbReference type="EMBL" id="UGOA01000001">
    <property type="protein sequence ID" value="STX41452.1"/>
    <property type="molecule type" value="Genomic_DNA"/>
</dbReference>